<reference evidence="2 3" key="1">
    <citation type="submission" date="2019-11" db="EMBL/GenBank/DDBJ databases">
        <title>Whole genome sequence of Oryza granulata.</title>
        <authorList>
            <person name="Li W."/>
        </authorList>
    </citation>
    <scope>NUCLEOTIDE SEQUENCE [LARGE SCALE GENOMIC DNA]</scope>
    <source>
        <strain evidence="3">cv. Menghai</strain>
        <tissue evidence="2">Leaf</tissue>
    </source>
</reference>
<dbReference type="AlphaFoldDB" id="A0A6G1DX63"/>
<proteinExistence type="predicted"/>
<feature type="region of interest" description="Disordered" evidence="1">
    <location>
        <begin position="17"/>
        <end position="54"/>
    </location>
</feature>
<sequence>MKMLLSRCPGGKIGCLHSSSSVGDGGAAAREENPKLTSLPPTQSSQQSYGGSGTELASVVGAMPVSPLLVTDVFL</sequence>
<name>A0A6G1DX63_9ORYZ</name>
<dbReference type="EMBL" id="SPHZ02000005">
    <property type="protein sequence ID" value="KAF0916263.1"/>
    <property type="molecule type" value="Genomic_DNA"/>
</dbReference>
<feature type="compositionally biased region" description="Low complexity" evidence="1">
    <location>
        <begin position="36"/>
        <end position="49"/>
    </location>
</feature>
<accession>A0A6G1DX63</accession>
<comment type="caution">
    <text evidence="2">The sequence shown here is derived from an EMBL/GenBank/DDBJ whole genome shotgun (WGS) entry which is preliminary data.</text>
</comment>
<protein>
    <submittedName>
        <fullName evidence="2">Uncharacterized protein</fullName>
    </submittedName>
</protein>
<dbReference type="Proteomes" id="UP000479710">
    <property type="component" value="Unassembled WGS sequence"/>
</dbReference>
<gene>
    <name evidence="2" type="ORF">E2562_005879</name>
</gene>
<organism evidence="2 3">
    <name type="scientific">Oryza meyeriana var. granulata</name>
    <dbReference type="NCBI Taxonomy" id="110450"/>
    <lineage>
        <taxon>Eukaryota</taxon>
        <taxon>Viridiplantae</taxon>
        <taxon>Streptophyta</taxon>
        <taxon>Embryophyta</taxon>
        <taxon>Tracheophyta</taxon>
        <taxon>Spermatophyta</taxon>
        <taxon>Magnoliopsida</taxon>
        <taxon>Liliopsida</taxon>
        <taxon>Poales</taxon>
        <taxon>Poaceae</taxon>
        <taxon>BOP clade</taxon>
        <taxon>Oryzoideae</taxon>
        <taxon>Oryzeae</taxon>
        <taxon>Oryzinae</taxon>
        <taxon>Oryza</taxon>
        <taxon>Oryza meyeriana</taxon>
    </lineage>
</organism>
<evidence type="ECO:0000256" key="1">
    <source>
        <dbReference type="SAM" id="MobiDB-lite"/>
    </source>
</evidence>
<keyword evidence="3" id="KW-1185">Reference proteome</keyword>
<evidence type="ECO:0000313" key="3">
    <source>
        <dbReference type="Proteomes" id="UP000479710"/>
    </source>
</evidence>
<evidence type="ECO:0000313" key="2">
    <source>
        <dbReference type="EMBL" id="KAF0916263.1"/>
    </source>
</evidence>